<reference evidence="3" key="1">
    <citation type="journal article" date="2019" name="Int. J. Syst. Evol. Microbiol.">
        <title>The Global Catalogue of Microorganisms (GCM) 10K type strain sequencing project: providing services to taxonomists for standard genome sequencing and annotation.</title>
        <authorList>
            <consortium name="The Broad Institute Genomics Platform"/>
            <consortium name="The Broad Institute Genome Sequencing Center for Infectious Disease"/>
            <person name="Wu L."/>
            <person name="Ma J."/>
        </authorList>
    </citation>
    <scope>NUCLEOTIDE SEQUENCE [LARGE SCALE GENOMIC DNA]</scope>
    <source>
        <strain evidence="3">CCUG 58938</strain>
    </source>
</reference>
<name>A0ABW3KDX2_9BACT</name>
<dbReference type="Proteomes" id="UP001597112">
    <property type="component" value="Unassembled WGS sequence"/>
</dbReference>
<evidence type="ECO:0000313" key="3">
    <source>
        <dbReference type="Proteomes" id="UP001597112"/>
    </source>
</evidence>
<evidence type="ECO:0000313" key="2">
    <source>
        <dbReference type="EMBL" id="MFD1003543.1"/>
    </source>
</evidence>
<dbReference type="EMBL" id="JBHTKA010000016">
    <property type="protein sequence ID" value="MFD1003543.1"/>
    <property type="molecule type" value="Genomic_DNA"/>
</dbReference>
<keyword evidence="2" id="KW-0378">Hydrolase</keyword>
<dbReference type="RefSeq" id="WP_377586354.1">
    <property type="nucleotide sequence ID" value="NZ_JBHTKA010000016.1"/>
</dbReference>
<dbReference type="InterPro" id="IPR018550">
    <property type="entry name" value="Lipid-A_deacylase-rel"/>
</dbReference>
<dbReference type="Pfam" id="PF09411">
    <property type="entry name" value="PagL"/>
    <property type="match status" value="1"/>
</dbReference>
<dbReference type="GO" id="GO:0016787">
    <property type="term" value="F:hydrolase activity"/>
    <property type="evidence" value="ECO:0007669"/>
    <property type="project" value="UniProtKB-KW"/>
</dbReference>
<gene>
    <name evidence="2" type="ORF">ACFQ21_29735</name>
</gene>
<evidence type="ECO:0000256" key="1">
    <source>
        <dbReference type="SAM" id="Phobius"/>
    </source>
</evidence>
<protein>
    <submittedName>
        <fullName evidence="2">Acyloxyacyl hydrolase</fullName>
    </submittedName>
</protein>
<proteinExistence type="predicted"/>
<keyword evidence="3" id="KW-1185">Reference proteome</keyword>
<keyword evidence="1" id="KW-0812">Transmembrane</keyword>
<sequence>MSKPYILLKVIVLSAWLLPASVLTCLGQQPSIGQYPPFTKWYQNPLGISPVSLHTGNGLYIPALAATAILIFTRKDSTIRNRISFYNDLGISYGYYASKTTVYQNNIGILYKVRKYMSIGAEISAVHVKDEINNTWGSGIRPFVRFYPIHNESFKLFFQSGAGLILFAENFPKPSGFFGDYREGTRLNGSPKYGIGADIKINKRLAAQLSIWHIHFSNGDHPSDDRNPGHDSNGFSVALLYQKP</sequence>
<keyword evidence="1" id="KW-1133">Transmembrane helix</keyword>
<dbReference type="SUPFAM" id="SSF56925">
    <property type="entry name" value="OMPA-like"/>
    <property type="match status" value="1"/>
</dbReference>
<comment type="caution">
    <text evidence="2">The sequence shown here is derived from an EMBL/GenBank/DDBJ whole genome shotgun (WGS) entry which is preliminary data.</text>
</comment>
<organism evidence="2 3">
    <name type="scientific">Ohtaekwangia kribbensis</name>
    <dbReference type="NCBI Taxonomy" id="688913"/>
    <lineage>
        <taxon>Bacteria</taxon>
        <taxon>Pseudomonadati</taxon>
        <taxon>Bacteroidota</taxon>
        <taxon>Cytophagia</taxon>
        <taxon>Cytophagales</taxon>
        <taxon>Fulvivirgaceae</taxon>
        <taxon>Ohtaekwangia</taxon>
    </lineage>
</organism>
<dbReference type="InterPro" id="IPR011250">
    <property type="entry name" value="OMP/PagP_B-barrel"/>
</dbReference>
<dbReference type="Gene3D" id="2.40.160.20">
    <property type="match status" value="1"/>
</dbReference>
<accession>A0ABW3KDX2</accession>
<keyword evidence="1" id="KW-0472">Membrane</keyword>
<feature type="transmembrane region" description="Helical" evidence="1">
    <location>
        <begin position="51"/>
        <end position="72"/>
    </location>
</feature>